<accession>A0AAN9R5A9</accession>
<keyword evidence="2" id="KW-1185">Reference proteome</keyword>
<comment type="caution">
    <text evidence="1">The sequence shown here is derived from an EMBL/GenBank/DDBJ whole genome shotgun (WGS) entry which is preliminary data.</text>
</comment>
<protein>
    <submittedName>
        <fullName evidence="1">Uncharacterized protein</fullName>
    </submittedName>
</protein>
<proteinExistence type="predicted"/>
<dbReference type="AlphaFoldDB" id="A0AAN9R5A9"/>
<organism evidence="1 2">
    <name type="scientific">Canavalia gladiata</name>
    <name type="common">Sword bean</name>
    <name type="synonym">Dolichos gladiatus</name>
    <dbReference type="NCBI Taxonomy" id="3824"/>
    <lineage>
        <taxon>Eukaryota</taxon>
        <taxon>Viridiplantae</taxon>
        <taxon>Streptophyta</taxon>
        <taxon>Embryophyta</taxon>
        <taxon>Tracheophyta</taxon>
        <taxon>Spermatophyta</taxon>
        <taxon>Magnoliopsida</taxon>
        <taxon>eudicotyledons</taxon>
        <taxon>Gunneridae</taxon>
        <taxon>Pentapetalae</taxon>
        <taxon>rosids</taxon>
        <taxon>fabids</taxon>
        <taxon>Fabales</taxon>
        <taxon>Fabaceae</taxon>
        <taxon>Papilionoideae</taxon>
        <taxon>50 kb inversion clade</taxon>
        <taxon>NPAAA clade</taxon>
        <taxon>indigoferoid/millettioid clade</taxon>
        <taxon>Phaseoleae</taxon>
        <taxon>Canavalia</taxon>
    </lineage>
</organism>
<reference evidence="1 2" key="1">
    <citation type="submission" date="2024-01" db="EMBL/GenBank/DDBJ databases">
        <title>The genomes of 5 underutilized Papilionoideae crops provide insights into root nodulation and disease resistanc.</title>
        <authorList>
            <person name="Jiang F."/>
        </authorList>
    </citation>
    <scope>NUCLEOTIDE SEQUENCE [LARGE SCALE GENOMIC DNA]</scope>
    <source>
        <strain evidence="1">LVBAO_FW01</strain>
        <tissue evidence="1">Leaves</tissue>
    </source>
</reference>
<evidence type="ECO:0000313" key="2">
    <source>
        <dbReference type="Proteomes" id="UP001367508"/>
    </source>
</evidence>
<gene>
    <name evidence="1" type="ORF">VNO77_00433</name>
</gene>
<sequence length="101" mass="11515">MIVHFSCFCCILYRPIKRNTIRMNYSAYGRLAWPEIVNSRQTEGPSGDNGLSQNEEAFIALIDNSIGCERFENALVIGGLVVFVLQREFILGENCRERLIN</sequence>
<evidence type="ECO:0000313" key="1">
    <source>
        <dbReference type="EMBL" id="KAK7358504.1"/>
    </source>
</evidence>
<dbReference type="Proteomes" id="UP001367508">
    <property type="component" value="Unassembled WGS sequence"/>
</dbReference>
<dbReference type="EMBL" id="JAYMYQ010000001">
    <property type="protein sequence ID" value="KAK7358504.1"/>
    <property type="molecule type" value="Genomic_DNA"/>
</dbReference>
<name>A0AAN9R5A9_CANGL</name>